<reference evidence="1" key="2">
    <citation type="submission" date="2020-09" db="EMBL/GenBank/DDBJ databases">
        <authorList>
            <person name="Sun Q."/>
            <person name="Ohkuma M."/>
        </authorList>
    </citation>
    <scope>NUCLEOTIDE SEQUENCE</scope>
    <source>
        <strain evidence="1">JCM 3090</strain>
    </source>
</reference>
<sequence length="91" mass="10274">MLRRGDVLILREKEWRTGQGSILVTVTAVGDGRYDEGDWWISVKCDQTTWRKQPGVRFIEVRAASVDRARHRVETTATGRYPVARGGEGVS</sequence>
<organism evidence="1 2">
    <name type="scientific">Pilimelia anulata</name>
    <dbReference type="NCBI Taxonomy" id="53371"/>
    <lineage>
        <taxon>Bacteria</taxon>
        <taxon>Bacillati</taxon>
        <taxon>Actinomycetota</taxon>
        <taxon>Actinomycetes</taxon>
        <taxon>Micromonosporales</taxon>
        <taxon>Micromonosporaceae</taxon>
        <taxon>Pilimelia</taxon>
    </lineage>
</organism>
<proteinExistence type="predicted"/>
<gene>
    <name evidence="1" type="ORF">GCM10010123_42050</name>
</gene>
<dbReference type="EMBL" id="BMQB01000011">
    <property type="protein sequence ID" value="GGK07661.1"/>
    <property type="molecule type" value="Genomic_DNA"/>
</dbReference>
<comment type="caution">
    <text evidence="1">The sequence shown here is derived from an EMBL/GenBank/DDBJ whole genome shotgun (WGS) entry which is preliminary data.</text>
</comment>
<dbReference type="Proteomes" id="UP000649739">
    <property type="component" value="Unassembled WGS sequence"/>
</dbReference>
<protein>
    <submittedName>
        <fullName evidence="1">Uncharacterized protein</fullName>
    </submittedName>
</protein>
<reference evidence="1" key="1">
    <citation type="journal article" date="2014" name="Int. J. Syst. Evol. Microbiol.">
        <title>Complete genome sequence of Corynebacterium casei LMG S-19264T (=DSM 44701T), isolated from a smear-ripened cheese.</title>
        <authorList>
            <consortium name="US DOE Joint Genome Institute (JGI-PGF)"/>
            <person name="Walter F."/>
            <person name="Albersmeier A."/>
            <person name="Kalinowski J."/>
            <person name="Ruckert C."/>
        </authorList>
    </citation>
    <scope>NUCLEOTIDE SEQUENCE</scope>
    <source>
        <strain evidence="1">JCM 3090</strain>
    </source>
</reference>
<evidence type="ECO:0000313" key="1">
    <source>
        <dbReference type="EMBL" id="GGK07661.1"/>
    </source>
</evidence>
<keyword evidence="2" id="KW-1185">Reference proteome</keyword>
<accession>A0A8J3BAI0</accession>
<dbReference type="AlphaFoldDB" id="A0A8J3BAI0"/>
<evidence type="ECO:0000313" key="2">
    <source>
        <dbReference type="Proteomes" id="UP000649739"/>
    </source>
</evidence>
<name>A0A8J3BAI0_9ACTN</name>